<reference evidence="2 3" key="1">
    <citation type="submission" date="2020-02" db="EMBL/GenBank/DDBJ databases">
        <title>Whole-genome analyses of novel actinobacteria.</title>
        <authorList>
            <person name="Sahin N."/>
            <person name="Tatar D."/>
        </authorList>
    </citation>
    <scope>NUCLEOTIDE SEQUENCE [LARGE SCALE GENOMIC DNA]</scope>
    <source>
        <strain evidence="2 3">SB3404</strain>
    </source>
</reference>
<evidence type="ECO:0000313" key="3">
    <source>
        <dbReference type="Proteomes" id="UP000477722"/>
    </source>
</evidence>
<comment type="caution">
    <text evidence="2">The sequence shown here is derived from an EMBL/GenBank/DDBJ whole genome shotgun (WGS) entry which is preliminary data.</text>
</comment>
<dbReference type="SUPFAM" id="SSF89392">
    <property type="entry name" value="Prokaryotic lipoproteins and lipoprotein localization factors"/>
    <property type="match status" value="1"/>
</dbReference>
<evidence type="ECO:0008006" key="4">
    <source>
        <dbReference type="Google" id="ProtNLM"/>
    </source>
</evidence>
<accession>A0A6G4WR11</accession>
<dbReference type="Proteomes" id="UP000477722">
    <property type="component" value="Unassembled WGS sequence"/>
</dbReference>
<organism evidence="2 3">
    <name type="scientific">Streptomyces boncukensis</name>
    <dbReference type="NCBI Taxonomy" id="2711219"/>
    <lineage>
        <taxon>Bacteria</taxon>
        <taxon>Bacillati</taxon>
        <taxon>Actinomycetota</taxon>
        <taxon>Actinomycetes</taxon>
        <taxon>Kitasatosporales</taxon>
        <taxon>Streptomycetaceae</taxon>
        <taxon>Streptomyces</taxon>
    </lineage>
</organism>
<feature type="compositionally biased region" description="Basic and acidic residues" evidence="1">
    <location>
        <begin position="56"/>
        <end position="66"/>
    </location>
</feature>
<dbReference type="AlphaFoldDB" id="A0A6G4WR11"/>
<feature type="region of interest" description="Disordered" evidence="1">
    <location>
        <begin position="1"/>
        <end position="87"/>
    </location>
</feature>
<proteinExistence type="predicted"/>
<dbReference type="Gene3D" id="2.50.20.20">
    <property type="match status" value="1"/>
</dbReference>
<protein>
    <recommendedName>
        <fullName evidence="4">Lipoprotein</fullName>
    </recommendedName>
</protein>
<name>A0A6G4WR11_9ACTN</name>
<dbReference type="EMBL" id="JAAKZZ010000003">
    <property type="protein sequence ID" value="NGO66931.1"/>
    <property type="molecule type" value="Genomic_DNA"/>
</dbReference>
<feature type="compositionally biased region" description="Gly residues" evidence="1">
    <location>
        <begin position="10"/>
        <end position="21"/>
    </location>
</feature>
<sequence length="290" mass="30159">MAGLTACGSDGDGGSSGGSSKAGGSSSEGGKKDGDSPVRSALTALQAASKTTQKQESAKVEGDQKQTARGASMRSRSEGSFEWAGSGMTGTAEITTEGSAAGAAGGRPMQARYLKDAMYTQLPAGPYEGKWVKYDYDVLAQKGGASGAYLKDQIQNNNPARSVQLLLATGKVKAVGKESVRGVQATHYTGVVELGELTRSQSQELSESDLKALEQQFRQLGLTKERIDLWIDDKDLLIKKREVARSSTGSTDVDNTVYYSDYGTPVNVSAPAGAMNFEDMAGAGAAAGQS</sequence>
<feature type="compositionally biased region" description="Polar residues" evidence="1">
    <location>
        <begin position="46"/>
        <end position="55"/>
    </location>
</feature>
<evidence type="ECO:0000313" key="2">
    <source>
        <dbReference type="EMBL" id="NGO66931.1"/>
    </source>
</evidence>
<evidence type="ECO:0000256" key="1">
    <source>
        <dbReference type="SAM" id="MobiDB-lite"/>
    </source>
</evidence>
<keyword evidence="3" id="KW-1185">Reference proteome</keyword>
<dbReference type="InterPro" id="IPR029046">
    <property type="entry name" value="LolA/LolB/LppX"/>
</dbReference>
<gene>
    <name evidence="2" type="ORF">G5C65_00830</name>
</gene>